<dbReference type="SUPFAM" id="SSF51726">
    <property type="entry name" value="UROD/MetE-like"/>
    <property type="match status" value="1"/>
</dbReference>
<sequence length="318" mass="33473">MRATGVGSMPGEDFRGVVRFVVETCADLPFLPELPARGDGAGMIGRGAALLDGIGADLQPAGWRLTDRPGHDQRRARSLLAQDLDVLEEELQGYEGDLKIQVPGPWTLSATIERPRGDRILADHGARRELAQSLASGIATHVVEVGRRVPGASMVVQVDEPALRLVLDGQIPTASGIGRHRRIHDPEADAALSDVVDAIRSAGARPVVHSCAEALPVSLLSGAGFAAISFDLRLVGPPSYDAFAAAFEAGVDLWPGTPDTDLDPSALRRRVDGFFVGLGFGDADAIPRAVVTPTCGLAGSAPDQARRILRALVDATRL</sequence>
<dbReference type="RefSeq" id="WP_139106968.1">
    <property type="nucleotide sequence ID" value="NZ_VDFR01000147.1"/>
</dbReference>
<protein>
    <submittedName>
        <fullName evidence="1">Methionine synthase</fullName>
    </submittedName>
</protein>
<dbReference type="EMBL" id="VDFR01000147">
    <property type="protein sequence ID" value="TNC35422.1"/>
    <property type="molecule type" value="Genomic_DNA"/>
</dbReference>
<reference evidence="1 2" key="1">
    <citation type="submission" date="2019-05" db="EMBL/GenBank/DDBJ databases">
        <title>Mumia sp. nov., isolated from the intestinal contents of plateau pika (Ochotona curzoniae) in the Qinghai-Tibet plateau of China.</title>
        <authorList>
            <person name="Tian Z."/>
        </authorList>
    </citation>
    <scope>NUCLEOTIDE SEQUENCE [LARGE SCALE GENOMIC DNA]</scope>
    <source>
        <strain evidence="2">527</strain>
    </source>
</reference>
<comment type="caution">
    <text evidence="1">The sequence shown here is derived from an EMBL/GenBank/DDBJ whole genome shotgun (WGS) entry which is preliminary data.</text>
</comment>
<name>A0A5C4MFF0_9ACTN</name>
<dbReference type="Proteomes" id="UP000306740">
    <property type="component" value="Unassembled WGS sequence"/>
</dbReference>
<evidence type="ECO:0000313" key="1">
    <source>
        <dbReference type="EMBL" id="TNC35422.1"/>
    </source>
</evidence>
<dbReference type="AlphaFoldDB" id="A0A5C4MFF0"/>
<organism evidence="1 2">
    <name type="scientific">Mumia zhuanghuii</name>
    <dbReference type="NCBI Taxonomy" id="2585211"/>
    <lineage>
        <taxon>Bacteria</taxon>
        <taxon>Bacillati</taxon>
        <taxon>Actinomycetota</taxon>
        <taxon>Actinomycetes</taxon>
        <taxon>Propionibacteriales</taxon>
        <taxon>Nocardioidaceae</taxon>
        <taxon>Mumia</taxon>
    </lineage>
</organism>
<accession>A0A5C4MFF0</accession>
<dbReference type="InterPro" id="IPR038071">
    <property type="entry name" value="UROD/MetE-like_sf"/>
</dbReference>
<gene>
    <name evidence="1" type="ORF">FHE65_27110</name>
</gene>
<proteinExistence type="predicted"/>
<dbReference type="OrthoDB" id="5242426at2"/>
<dbReference type="Gene3D" id="3.20.20.210">
    <property type="match status" value="1"/>
</dbReference>
<evidence type="ECO:0000313" key="2">
    <source>
        <dbReference type="Proteomes" id="UP000306740"/>
    </source>
</evidence>